<dbReference type="RefSeq" id="WP_084372880.1">
    <property type="nucleotide sequence ID" value="NZ_FWYF01000002.1"/>
</dbReference>
<dbReference type="OrthoDB" id="9799878at2"/>
<protein>
    <recommendedName>
        <fullName evidence="3">WD40-like Beta Propeller Repeat</fullName>
    </recommendedName>
</protein>
<evidence type="ECO:0000313" key="2">
    <source>
        <dbReference type="Proteomes" id="UP000192472"/>
    </source>
</evidence>
<dbReference type="PANTHER" id="PTHR36842">
    <property type="entry name" value="PROTEIN TOLB HOMOLOG"/>
    <property type="match status" value="1"/>
</dbReference>
<dbReference type="Proteomes" id="UP000192472">
    <property type="component" value="Unassembled WGS sequence"/>
</dbReference>
<dbReference type="AlphaFoldDB" id="A0A1W2GEC1"/>
<sequence>MLKKYSLLIGLLIFALPRIEAQELPNLPPSIKWQQIKSEHFKIIYPKGLEAEAQRTTNILENIYKPASHSLGASPRRFPVILQNQHAISNGFVTVAPFHSEFYMYEPQNYRHQGNDRWLERLAVHEYRHMVQFEKAITPFNKALYFLTGEYGPFMAAAAAAPQWFFEGDAVGIETALGRTGRGRIPSFLMAFKANLIEKEEFNYYKQYLKSYKDFVPNHYVTGYLMTTYLKNKSGVDIWDKILGRSFAQPYMPFTFSNSMKKATGKHLVPTYNEMLAEQKQLYTEQLEQISPTKFTAIPHQTNKKFTNYYYPRKVLNDQVLVVKIGFSDIASFVLIDEDGKEETSYQLGTWLNPEALSSNDSTVVWTELELDSRWQRRTYSVIKKLNLETGEATRLTKKSKYLAPSISPDGKLVAAIHQSVDGLFSIHLLNARNGELIKAFENKENALYSVPQFDLPGENLLVLKNRAEGKAIILKNIQSGKEQELYFSDRENLGNPVLHDGWLYYATDYNGIDNIHALNLVTKETYQVTNSKFGAFHPRVSKDNQIFYNDYTADGFEMASTPVDANSWTKIEDVKYIGFNFEKEMVEEEGFEDVLYNYPDTEYSASKYHKMVKAFRPHTWGLNAIPDNSNYSVGMTSKDLLETTTMSASAIYNNNENTWRGKAKVSYQALYPIIDVSFGFGNRAARARLDDGSLVSYQWTENVFESGIRVPFYLTNSRYNQRANLSAGYNYIHAYDYRLPTNVIITSENQKLFSLDYSAQFSRLLKKSFLDLNSKWGQTLYVGYQHTPLGGNIHGELLSAQSNLYFPGLFDHHSLHLRGALEFANQEDYQFSSPINFTRGYNYQSFDEFVNLSVNYKLPLIYIDWHLGPIINLQRVYTNVFFDQGIGRDADQPDDLFYSIGAEVSFNFNLFRLLPLIDMGVRYSYLPNANDQVIEIIFGGVTF</sequence>
<keyword evidence="2" id="KW-1185">Reference proteome</keyword>
<evidence type="ECO:0000313" key="1">
    <source>
        <dbReference type="EMBL" id="SMD34864.1"/>
    </source>
</evidence>
<dbReference type="STRING" id="692418.SAMN04488029_2217"/>
<dbReference type="InterPro" id="IPR011042">
    <property type="entry name" value="6-blade_b-propeller_TolB-like"/>
</dbReference>
<organism evidence="1 2">
    <name type="scientific">Reichenbachiella faecimaris</name>
    <dbReference type="NCBI Taxonomy" id="692418"/>
    <lineage>
        <taxon>Bacteria</taxon>
        <taxon>Pseudomonadati</taxon>
        <taxon>Bacteroidota</taxon>
        <taxon>Cytophagia</taxon>
        <taxon>Cytophagales</taxon>
        <taxon>Reichenbachiellaceae</taxon>
        <taxon>Reichenbachiella</taxon>
    </lineage>
</organism>
<name>A0A1W2GEC1_REIFA</name>
<dbReference type="PANTHER" id="PTHR36842:SF1">
    <property type="entry name" value="PROTEIN TOLB"/>
    <property type="match status" value="1"/>
</dbReference>
<gene>
    <name evidence="1" type="ORF">SAMN04488029_2217</name>
</gene>
<dbReference type="SUPFAM" id="SSF82171">
    <property type="entry name" value="DPP6 N-terminal domain-like"/>
    <property type="match status" value="1"/>
</dbReference>
<accession>A0A1W2GEC1</accession>
<proteinExistence type="predicted"/>
<dbReference type="Gene3D" id="2.40.160.50">
    <property type="entry name" value="membrane protein fhac: a member of the omp85/tpsb transporter family"/>
    <property type="match status" value="1"/>
</dbReference>
<reference evidence="1 2" key="1">
    <citation type="submission" date="2017-04" db="EMBL/GenBank/DDBJ databases">
        <authorList>
            <person name="Afonso C.L."/>
            <person name="Miller P.J."/>
            <person name="Scott M.A."/>
            <person name="Spackman E."/>
            <person name="Goraichik I."/>
            <person name="Dimitrov K.M."/>
            <person name="Suarez D.L."/>
            <person name="Swayne D.E."/>
        </authorList>
    </citation>
    <scope>NUCLEOTIDE SEQUENCE [LARGE SCALE GENOMIC DNA]</scope>
    <source>
        <strain evidence="1 2">DSM 26133</strain>
    </source>
</reference>
<dbReference type="Gene3D" id="2.120.10.30">
    <property type="entry name" value="TolB, C-terminal domain"/>
    <property type="match status" value="1"/>
</dbReference>
<evidence type="ECO:0008006" key="3">
    <source>
        <dbReference type="Google" id="ProtNLM"/>
    </source>
</evidence>
<dbReference type="EMBL" id="FWYF01000002">
    <property type="protein sequence ID" value="SMD34864.1"/>
    <property type="molecule type" value="Genomic_DNA"/>
</dbReference>